<evidence type="ECO:0000256" key="1">
    <source>
        <dbReference type="SAM" id="MobiDB-lite"/>
    </source>
</evidence>
<gene>
    <name evidence="2" type="ORF">R1flu_023769</name>
</gene>
<sequence length="82" mass="9132">MREIERTRPPQGTDDQHTTSQESHILRVSPFSNSGNLSIGIRRSTSILKPLLAPHEPQIDVPRHDKLTRGSRVSLAIGQVVD</sequence>
<comment type="caution">
    <text evidence="2">The sequence shown here is derived from an EMBL/GenBank/DDBJ whole genome shotgun (WGS) entry which is preliminary data.</text>
</comment>
<name>A0ABD1XT01_9MARC</name>
<keyword evidence="3" id="KW-1185">Reference proteome</keyword>
<protein>
    <submittedName>
        <fullName evidence="2">Uncharacterized protein</fullName>
    </submittedName>
</protein>
<reference evidence="2 3" key="1">
    <citation type="submission" date="2024-09" db="EMBL/GenBank/DDBJ databases">
        <title>Chromosome-scale assembly of Riccia fluitans.</title>
        <authorList>
            <person name="Paukszto L."/>
            <person name="Sawicki J."/>
            <person name="Karawczyk K."/>
            <person name="Piernik-Szablinska J."/>
            <person name="Szczecinska M."/>
            <person name="Mazdziarz M."/>
        </authorList>
    </citation>
    <scope>NUCLEOTIDE SEQUENCE [LARGE SCALE GENOMIC DNA]</scope>
    <source>
        <strain evidence="2">Rf_01</strain>
        <tissue evidence="2">Aerial parts of the thallus</tissue>
    </source>
</reference>
<organism evidence="2 3">
    <name type="scientific">Riccia fluitans</name>
    <dbReference type="NCBI Taxonomy" id="41844"/>
    <lineage>
        <taxon>Eukaryota</taxon>
        <taxon>Viridiplantae</taxon>
        <taxon>Streptophyta</taxon>
        <taxon>Embryophyta</taxon>
        <taxon>Marchantiophyta</taxon>
        <taxon>Marchantiopsida</taxon>
        <taxon>Marchantiidae</taxon>
        <taxon>Marchantiales</taxon>
        <taxon>Ricciaceae</taxon>
        <taxon>Riccia</taxon>
    </lineage>
</organism>
<dbReference type="Proteomes" id="UP001605036">
    <property type="component" value="Unassembled WGS sequence"/>
</dbReference>
<proteinExistence type="predicted"/>
<dbReference type="AlphaFoldDB" id="A0ABD1XT01"/>
<accession>A0ABD1XT01</accession>
<evidence type="ECO:0000313" key="3">
    <source>
        <dbReference type="Proteomes" id="UP001605036"/>
    </source>
</evidence>
<dbReference type="EMBL" id="JBHFFA010000007">
    <property type="protein sequence ID" value="KAL2612077.1"/>
    <property type="molecule type" value="Genomic_DNA"/>
</dbReference>
<feature type="region of interest" description="Disordered" evidence="1">
    <location>
        <begin position="1"/>
        <end position="35"/>
    </location>
</feature>
<evidence type="ECO:0000313" key="2">
    <source>
        <dbReference type="EMBL" id="KAL2612077.1"/>
    </source>
</evidence>